<evidence type="ECO:0000313" key="1">
    <source>
        <dbReference type="EMBL" id="KEQ27787.1"/>
    </source>
</evidence>
<dbReference type="EMBL" id="JNVM01000002">
    <property type="protein sequence ID" value="KEQ27787.1"/>
    <property type="molecule type" value="Genomic_DNA"/>
</dbReference>
<evidence type="ECO:0000313" key="2">
    <source>
        <dbReference type="Proteomes" id="UP000028123"/>
    </source>
</evidence>
<comment type="caution">
    <text evidence="1">The sequence shown here is derived from an EMBL/GenBank/DDBJ whole genome shotgun (WGS) entry which is preliminary data.</text>
</comment>
<sequence length="89" mass="10486">MNPIARRKIRQHMQSCSDKTFWDNMNFIHNQAYQLAIKHVHEAMECMPGITKKQVEAVMQKTVEIRENWDGLHEIEVEASIDRIITGQH</sequence>
<proteinExistence type="predicted"/>
<dbReference type="AlphaFoldDB" id="A0A081PAR4"/>
<protein>
    <submittedName>
        <fullName evidence="1">Uncharacterized protein</fullName>
    </submittedName>
</protein>
<dbReference type="Proteomes" id="UP000028123">
    <property type="component" value="Unassembled WGS sequence"/>
</dbReference>
<dbReference type="eggNOG" id="ENOG50306M2">
    <property type="taxonomic scope" value="Bacteria"/>
</dbReference>
<accession>A0A081PAR4</accession>
<name>A0A081PAR4_9BACL</name>
<keyword evidence="2" id="KW-1185">Reference proteome</keyword>
<reference evidence="1 2" key="1">
    <citation type="submission" date="2014-06" db="EMBL/GenBank/DDBJ databases">
        <title>Draft genome sequence of Paenibacillus sp. MSt1.</title>
        <authorList>
            <person name="Aw Y.K."/>
            <person name="Ong K.S."/>
            <person name="Gan H.M."/>
            <person name="Lee S.M."/>
        </authorList>
    </citation>
    <scope>NUCLEOTIDE SEQUENCE [LARGE SCALE GENOMIC DNA]</scope>
    <source>
        <strain evidence="1 2">MSt1</strain>
    </source>
</reference>
<organism evidence="1 2">
    <name type="scientific">Paenibacillus tyrfis</name>
    <dbReference type="NCBI Taxonomy" id="1501230"/>
    <lineage>
        <taxon>Bacteria</taxon>
        <taxon>Bacillati</taxon>
        <taxon>Bacillota</taxon>
        <taxon>Bacilli</taxon>
        <taxon>Bacillales</taxon>
        <taxon>Paenibacillaceae</taxon>
        <taxon>Paenibacillus</taxon>
    </lineage>
</organism>
<gene>
    <name evidence="1" type="ORF">ET33_14040</name>
</gene>